<dbReference type="Proteomes" id="UP000887578">
    <property type="component" value="Unplaced"/>
</dbReference>
<dbReference type="AlphaFoldDB" id="A0A914P4H3"/>
<feature type="region of interest" description="Disordered" evidence="2">
    <location>
        <begin position="316"/>
        <end position="345"/>
    </location>
</feature>
<dbReference type="WBParaSite" id="PDA_v2.g12777.t1">
    <property type="protein sequence ID" value="PDA_v2.g12777.t1"/>
    <property type="gene ID" value="PDA_v2.g12777"/>
</dbReference>
<protein>
    <submittedName>
        <fullName evidence="4">Uncharacterized protein</fullName>
    </submittedName>
</protein>
<evidence type="ECO:0000313" key="4">
    <source>
        <dbReference type="WBParaSite" id="PDA_v2.g12777.t1"/>
    </source>
</evidence>
<keyword evidence="1" id="KW-0175">Coiled coil</keyword>
<feature type="compositionally biased region" description="Polar residues" evidence="2">
    <location>
        <begin position="77"/>
        <end position="114"/>
    </location>
</feature>
<evidence type="ECO:0000256" key="2">
    <source>
        <dbReference type="SAM" id="MobiDB-lite"/>
    </source>
</evidence>
<feature type="region of interest" description="Disordered" evidence="2">
    <location>
        <begin position="64"/>
        <end position="114"/>
    </location>
</feature>
<name>A0A914P4H3_9BILA</name>
<sequence>MTTFSHFTDKHLIVGGSNDQYTNINLNQNQKFGNDSFSKHKKTDLLNEKSKASALGVGKVVKRREMEKKNPFEFPRQQESNPGPSEISQFRSSQQLQNPNANNRNSMPQYSVQQQQHLPPIATFQYNQGHGVYPNPSFQDPLSDVLRRLAEMDARMSAYDQKIEELEQQNRVQSTRISELNALLTHFRPQDITFVFDPQNIRDRASFDFDAKFNNGNDERINLWDTASTLSAWRRSANDSLPGEIFRGVVKQIYNEELSYYTASKGQRQGLTSLYSLKEKIKDLVIAGYVNAETSDTEKAVIEAWVNENMEKVSKHLFNNSRRKQSASPGRKRKPPATIESSDED</sequence>
<keyword evidence="3" id="KW-1185">Reference proteome</keyword>
<feature type="coiled-coil region" evidence="1">
    <location>
        <begin position="149"/>
        <end position="183"/>
    </location>
</feature>
<proteinExistence type="predicted"/>
<evidence type="ECO:0000256" key="1">
    <source>
        <dbReference type="SAM" id="Coils"/>
    </source>
</evidence>
<accession>A0A914P4H3</accession>
<evidence type="ECO:0000313" key="3">
    <source>
        <dbReference type="Proteomes" id="UP000887578"/>
    </source>
</evidence>
<organism evidence="3 4">
    <name type="scientific">Panagrolaimus davidi</name>
    <dbReference type="NCBI Taxonomy" id="227884"/>
    <lineage>
        <taxon>Eukaryota</taxon>
        <taxon>Metazoa</taxon>
        <taxon>Ecdysozoa</taxon>
        <taxon>Nematoda</taxon>
        <taxon>Chromadorea</taxon>
        <taxon>Rhabditida</taxon>
        <taxon>Tylenchina</taxon>
        <taxon>Panagrolaimomorpha</taxon>
        <taxon>Panagrolaimoidea</taxon>
        <taxon>Panagrolaimidae</taxon>
        <taxon>Panagrolaimus</taxon>
    </lineage>
</organism>
<feature type="compositionally biased region" description="Basic residues" evidence="2">
    <location>
        <begin position="321"/>
        <end position="335"/>
    </location>
</feature>
<reference evidence="4" key="1">
    <citation type="submission" date="2022-11" db="UniProtKB">
        <authorList>
            <consortium name="WormBaseParasite"/>
        </authorList>
    </citation>
    <scope>IDENTIFICATION</scope>
</reference>